<gene>
    <name evidence="1" type="ORF">Tci_915311</name>
</gene>
<dbReference type="Gene3D" id="1.10.3210.30">
    <property type="match status" value="1"/>
</dbReference>
<dbReference type="AlphaFoldDB" id="A0A699W5Y6"/>
<dbReference type="InterPro" id="IPR038257">
    <property type="entry name" value="CRISPR-assoc_Cas3_HD_sf"/>
</dbReference>
<dbReference type="EMBL" id="BKCJ011595476">
    <property type="protein sequence ID" value="GFD43342.1"/>
    <property type="molecule type" value="Genomic_DNA"/>
</dbReference>
<organism evidence="1">
    <name type="scientific">Tanacetum cinerariifolium</name>
    <name type="common">Dalmatian daisy</name>
    <name type="synonym">Chrysanthemum cinerariifolium</name>
    <dbReference type="NCBI Taxonomy" id="118510"/>
    <lineage>
        <taxon>Eukaryota</taxon>
        <taxon>Viridiplantae</taxon>
        <taxon>Streptophyta</taxon>
        <taxon>Embryophyta</taxon>
        <taxon>Tracheophyta</taxon>
        <taxon>Spermatophyta</taxon>
        <taxon>Magnoliopsida</taxon>
        <taxon>eudicotyledons</taxon>
        <taxon>Gunneridae</taxon>
        <taxon>Pentapetalae</taxon>
        <taxon>asterids</taxon>
        <taxon>campanulids</taxon>
        <taxon>Asterales</taxon>
        <taxon>Asteraceae</taxon>
        <taxon>Asteroideae</taxon>
        <taxon>Anthemideae</taxon>
        <taxon>Anthemidinae</taxon>
        <taxon>Tanacetum</taxon>
    </lineage>
</organism>
<name>A0A699W5Y6_TANCI</name>
<protein>
    <submittedName>
        <fullName evidence="1">Uncharacterized protein</fullName>
    </submittedName>
</protein>
<reference evidence="1" key="1">
    <citation type="journal article" date="2019" name="Sci. Rep.">
        <title>Draft genome of Tanacetum cinerariifolium, the natural source of mosquito coil.</title>
        <authorList>
            <person name="Yamashiro T."/>
            <person name="Shiraishi A."/>
            <person name="Satake H."/>
            <person name="Nakayama K."/>
        </authorList>
    </citation>
    <scope>NUCLEOTIDE SEQUENCE</scope>
</reference>
<evidence type="ECO:0000313" key="1">
    <source>
        <dbReference type="EMBL" id="GFD43342.1"/>
    </source>
</evidence>
<comment type="caution">
    <text evidence="1">The sequence shown here is derived from an EMBL/GenBank/DDBJ whole genome shotgun (WGS) entry which is preliminary data.</text>
</comment>
<accession>A0A699W5Y6</accession>
<feature type="non-terminal residue" evidence="1">
    <location>
        <position position="94"/>
    </location>
</feature>
<sequence length="94" mass="10843">MTGNNLLRLTDACARWHDAGKQHKNWQQACRLDFEAYQRTGKVAGNHLRKAKVRHEFDSLVRLRKDPATNWLPLEAEAAIVAHHGKLGERYAER</sequence>
<proteinExistence type="predicted"/>